<keyword evidence="3" id="KW-1185">Reference proteome</keyword>
<dbReference type="Proteomes" id="UP001412239">
    <property type="component" value="Unassembled WGS sequence"/>
</dbReference>
<reference evidence="2" key="1">
    <citation type="submission" date="2015-10" db="EMBL/GenBank/DDBJ databases">
        <authorList>
            <person name="Regsiter A."/>
            <person name="william w."/>
        </authorList>
    </citation>
    <scope>NUCLEOTIDE SEQUENCE</scope>
    <source>
        <strain evidence="2">Montdore</strain>
    </source>
</reference>
<dbReference type="EMBL" id="LN891038">
    <property type="protein sequence ID" value="CUS10804.1"/>
    <property type="molecule type" value="Genomic_DNA"/>
</dbReference>
<dbReference type="AlphaFoldDB" id="A0A292PUJ9"/>
<keyword evidence="1" id="KW-0175">Coiled coil</keyword>
<evidence type="ECO:0000256" key="1">
    <source>
        <dbReference type="SAM" id="Coils"/>
    </source>
</evidence>
<proteinExistence type="predicted"/>
<organism evidence="2 3">
    <name type="scientific">Tuber aestivum</name>
    <name type="common">summer truffle</name>
    <dbReference type="NCBI Taxonomy" id="59557"/>
    <lineage>
        <taxon>Eukaryota</taxon>
        <taxon>Fungi</taxon>
        <taxon>Dikarya</taxon>
        <taxon>Ascomycota</taxon>
        <taxon>Pezizomycotina</taxon>
        <taxon>Pezizomycetes</taxon>
        <taxon>Pezizales</taxon>
        <taxon>Tuberaceae</taxon>
        <taxon>Tuber</taxon>
    </lineage>
</organism>
<protein>
    <submittedName>
        <fullName evidence="2">Uncharacterized protein</fullName>
    </submittedName>
</protein>
<sequence length="119" mass="13121">MAPVPTSIIVADARSGRKDAKGDAKNLEENVDRLGKALAHTNNMIKEMDKRLTLVEHNRNFMQAFALQSAVKIMKAIYSGDTSDREEAKKFIRDGEELMGCMERGGESSTLSGIYADRG</sequence>
<name>A0A292PUJ9_9PEZI</name>
<evidence type="ECO:0000313" key="2">
    <source>
        <dbReference type="EMBL" id="CUS10804.1"/>
    </source>
</evidence>
<feature type="coiled-coil region" evidence="1">
    <location>
        <begin position="10"/>
        <end position="44"/>
    </location>
</feature>
<gene>
    <name evidence="2" type="ORF">GSTUAT00005077001</name>
</gene>
<evidence type="ECO:0000313" key="3">
    <source>
        <dbReference type="Proteomes" id="UP001412239"/>
    </source>
</evidence>
<accession>A0A292PUJ9</accession>